<dbReference type="Gene3D" id="2.40.40.20">
    <property type="match status" value="1"/>
</dbReference>
<comment type="subcellular location">
    <subcellularLocation>
        <location evidence="1">Membrane</location>
        <topology evidence="1">Multi-pass membrane protein</topology>
    </subcellularLocation>
</comment>
<dbReference type="PROSITE" id="PS00667">
    <property type="entry name" value="COMPLEX1_ND1_1"/>
    <property type="match status" value="1"/>
</dbReference>
<dbReference type="Pfam" id="PF00146">
    <property type="entry name" value="NADHdh"/>
    <property type="match status" value="1"/>
</dbReference>
<dbReference type="EC" id="1.6.5.11" evidence="7"/>
<gene>
    <name evidence="7" type="primary">nuoG_1</name>
    <name evidence="7" type="ORF">NCTC9962_07094</name>
</gene>
<dbReference type="GO" id="GO:0016020">
    <property type="term" value="C:membrane"/>
    <property type="evidence" value="ECO:0007669"/>
    <property type="project" value="UniProtKB-SubCell"/>
</dbReference>
<keyword evidence="4 5" id="KW-0472">Membrane</keyword>
<evidence type="ECO:0000256" key="1">
    <source>
        <dbReference type="ARBA" id="ARBA00004141"/>
    </source>
</evidence>
<dbReference type="InterPro" id="IPR006657">
    <property type="entry name" value="MoPterin_dinucl-bd_dom"/>
</dbReference>
<name>A0A377DF97_ECOLX</name>
<dbReference type="Pfam" id="PF01568">
    <property type="entry name" value="Molydop_binding"/>
    <property type="match status" value="1"/>
</dbReference>
<reference evidence="7 8" key="1">
    <citation type="submission" date="2018-06" db="EMBL/GenBank/DDBJ databases">
        <authorList>
            <consortium name="Pathogen Informatics"/>
            <person name="Doyle S."/>
        </authorList>
    </citation>
    <scope>NUCLEOTIDE SEQUENCE [LARGE SCALE GENOMIC DNA]</scope>
    <source>
        <strain evidence="7 8">NCTC9962</strain>
    </source>
</reference>
<evidence type="ECO:0000313" key="8">
    <source>
        <dbReference type="Proteomes" id="UP000254052"/>
    </source>
</evidence>
<keyword evidence="7" id="KW-0560">Oxidoreductase</keyword>
<sequence>MLRRMRHSVFVGRNWPVNRTVTAVRTAMRANISVHEPRQPQDIDTMFTFSMEGNNQPTAHRFASAVCLGAGLELPAGVEQIPGRSGRQTALWRSGACVCLKPAKMVWITSPAYRHASSRRTGNGVSRRITTCLAAMNCHSVAPVFQSRMPQPYIKLNPADAAKLGVNAGTRVSFSYDGNTVTLPVEIAEGLTAGQVGLPMGMSGIAPVLAGAHLEDLKEAQTMSWISPELIEILLTILKAVVILLVVVTCGAFMSFGERRLLVCSRTVTGPNRVGWGGSLQLVADMIKMFFKEDWIRNSRIASSLPWHR</sequence>
<keyword evidence="3 5" id="KW-1133">Transmembrane helix</keyword>
<evidence type="ECO:0000256" key="3">
    <source>
        <dbReference type="ARBA" id="ARBA00022989"/>
    </source>
</evidence>
<evidence type="ECO:0000259" key="6">
    <source>
        <dbReference type="Pfam" id="PF01568"/>
    </source>
</evidence>
<proteinExistence type="predicted"/>
<dbReference type="CDD" id="cd02788">
    <property type="entry name" value="MopB_CT_NDH-1_NuoG2-N7"/>
    <property type="match status" value="1"/>
</dbReference>
<dbReference type="SUPFAM" id="SSF50692">
    <property type="entry name" value="ADC-like"/>
    <property type="match status" value="1"/>
</dbReference>
<evidence type="ECO:0000256" key="4">
    <source>
        <dbReference type="ARBA" id="ARBA00023136"/>
    </source>
</evidence>
<dbReference type="Proteomes" id="UP000254052">
    <property type="component" value="Unassembled WGS sequence"/>
</dbReference>
<organism evidence="7 8">
    <name type="scientific">Escherichia coli</name>
    <dbReference type="NCBI Taxonomy" id="562"/>
    <lineage>
        <taxon>Bacteria</taxon>
        <taxon>Pseudomonadati</taxon>
        <taxon>Pseudomonadota</taxon>
        <taxon>Gammaproteobacteria</taxon>
        <taxon>Enterobacterales</taxon>
        <taxon>Enterobacteriaceae</taxon>
        <taxon>Escherichia</taxon>
    </lineage>
</organism>
<dbReference type="InterPro" id="IPR001694">
    <property type="entry name" value="NADH_UbQ_OxRdtase_su1/FPO"/>
</dbReference>
<dbReference type="InterPro" id="IPR018086">
    <property type="entry name" value="NADH_UbQ_OxRdtase_su1_CS"/>
</dbReference>
<dbReference type="AlphaFoldDB" id="A0A377DF97"/>
<dbReference type="EMBL" id="UGED01000022">
    <property type="protein sequence ID" value="STM19661.1"/>
    <property type="molecule type" value="Genomic_DNA"/>
</dbReference>
<feature type="transmembrane region" description="Helical" evidence="5">
    <location>
        <begin position="233"/>
        <end position="254"/>
    </location>
</feature>
<keyword evidence="2 5" id="KW-0812">Transmembrane</keyword>
<evidence type="ECO:0000256" key="2">
    <source>
        <dbReference type="ARBA" id="ARBA00022692"/>
    </source>
</evidence>
<dbReference type="GO" id="GO:0043546">
    <property type="term" value="F:molybdopterin cofactor binding"/>
    <property type="evidence" value="ECO:0007669"/>
    <property type="project" value="InterPro"/>
</dbReference>
<evidence type="ECO:0000256" key="5">
    <source>
        <dbReference type="SAM" id="Phobius"/>
    </source>
</evidence>
<protein>
    <submittedName>
        <fullName evidence="7">NADH-quinone oxidoreductase subunit G</fullName>
        <ecNumber evidence="7">1.6.5.11</ecNumber>
    </submittedName>
</protein>
<evidence type="ECO:0000313" key="7">
    <source>
        <dbReference type="EMBL" id="STM19661.1"/>
    </source>
</evidence>
<feature type="domain" description="Molybdopterin dinucleotide-binding" evidence="6">
    <location>
        <begin position="143"/>
        <end position="204"/>
    </location>
</feature>
<dbReference type="GO" id="GO:0016491">
    <property type="term" value="F:oxidoreductase activity"/>
    <property type="evidence" value="ECO:0007669"/>
    <property type="project" value="UniProtKB-KW"/>
</dbReference>
<dbReference type="InterPro" id="IPR009010">
    <property type="entry name" value="Asp_de-COase-like_dom_sf"/>
</dbReference>
<dbReference type="FunFam" id="2.40.40.20:FF:000014">
    <property type="entry name" value="NADH-quinone oxidoreductase"/>
    <property type="match status" value="1"/>
</dbReference>
<accession>A0A377DF97</accession>